<feature type="binding site" evidence="9">
    <location>
        <begin position="86"/>
        <end position="90"/>
    </location>
    <ligand>
        <name>ATP</name>
        <dbReference type="ChEBI" id="CHEBI:30616"/>
    </ligand>
</feature>
<evidence type="ECO:0000256" key="9">
    <source>
        <dbReference type="HAMAP-Rule" id="MF_00600"/>
    </source>
</evidence>
<evidence type="ECO:0000313" key="13">
    <source>
        <dbReference type="Proteomes" id="UP000319516"/>
    </source>
</evidence>
<dbReference type="Gene3D" id="3.50.7.10">
    <property type="entry name" value="GroEL"/>
    <property type="match status" value="1"/>
</dbReference>
<feature type="binding site" evidence="9">
    <location>
        <position position="492"/>
    </location>
    <ligand>
        <name>ATP</name>
        <dbReference type="ChEBI" id="CHEBI:30616"/>
    </ligand>
</feature>
<evidence type="ECO:0000256" key="8">
    <source>
        <dbReference type="ARBA" id="ARBA00025702"/>
    </source>
</evidence>
<evidence type="ECO:0000256" key="3">
    <source>
        <dbReference type="ARBA" id="ARBA00006607"/>
    </source>
</evidence>
<dbReference type="Pfam" id="PF00118">
    <property type="entry name" value="Cpn60_TCP1"/>
    <property type="match status" value="1"/>
</dbReference>
<name>A0A542YP51_9MICO</name>
<dbReference type="Gene3D" id="1.10.560.10">
    <property type="entry name" value="GroEL-like equatorial domain"/>
    <property type="match status" value="1"/>
</dbReference>
<dbReference type="GO" id="GO:0005524">
    <property type="term" value="F:ATP binding"/>
    <property type="evidence" value="ECO:0007669"/>
    <property type="project" value="UniProtKB-UniRule"/>
</dbReference>
<dbReference type="OrthoDB" id="9766614at2"/>
<dbReference type="NCBIfam" id="NF000592">
    <property type="entry name" value="PRK00013.1"/>
    <property type="match status" value="1"/>
</dbReference>
<dbReference type="EMBL" id="VFOP01000001">
    <property type="protein sequence ID" value="TQL49876.1"/>
    <property type="molecule type" value="Genomic_DNA"/>
</dbReference>
<dbReference type="NCBIfam" id="TIGR02348">
    <property type="entry name" value="GroEL"/>
    <property type="match status" value="1"/>
</dbReference>
<dbReference type="PRINTS" id="PR00298">
    <property type="entry name" value="CHAPERONIN60"/>
</dbReference>
<evidence type="ECO:0000256" key="7">
    <source>
        <dbReference type="ARBA" id="ARBA00023235"/>
    </source>
</evidence>
<evidence type="ECO:0000313" key="12">
    <source>
        <dbReference type="EMBL" id="TQL49876.1"/>
    </source>
</evidence>
<dbReference type="InterPro" id="IPR002423">
    <property type="entry name" value="Cpn60/GroEL/TCP-1"/>
</dbReference>
<evidence type="ECO:0000256" key="4">
    <source>
        <dbReference type="ARBA" id="ARBA00022741"/>
    </source>
</evidence>
<evidence type="ECO:0000256" key="5">
    <source>
        <dbReference type="ARBA" id="ARBA00022840"/>
    </source>
</evidence>
<comment type="caution">
    <text evidence="12">The sequence shown here is derived from an EMBL/GenBank/DDBJ whole genome shotgun (WGS) entry which is preliminary data.</text>
</comment>
<dbReference type="GO" id="GO:0009986">
    <property type="term" value="C:cell surface"/>
    <property type="evidence" value="ECO:0007669"/>
    <property type="project" value="UniProtKB-SubCell"/>
</dbReference>
<dbReference type="GO" id="GO:0016853">
    <property type="term" value="F:isomerase activity"/>
    <property type="evidence" value="ECO:0007669"/>
    <property type="project" value="UniProtKB-KW"/>
</dbReference>
<dbReference type="GO" id="GO:0009408">
    <property type="term" value="P:response to heat"/>
    <property type="evidence" value="ECO:0007669"/>
    <property type="project" value="UniProtKB-ARBA"/>
</dbReference>
<dbReference type="FunFam" id="3.50.7.10:FF:000001">
    <property type="entry name" value="60 kDa chaperonin"/>
    <property type="match status" value="1"/>
</dbReference>
<evidence type="ECO:0000256" key="2">
    <source>
        <dbReference type="ARBA" id="ARBA00004241"/>
    </source>
</evidence>
<dbReference type="AlphaFoldDB" id="A0A542YP51"/>
<protein>
    <recommendedName>
        <fullName evidence="9">Chaperonin GroEL</fullName>
        <ecNumber evidence="9">5.6.1.7</ecNumber>
    </recommendedName>
    <alternativeName>
        <fullName evidence="9">60 kDa chaperonin</fullName>
    </alternativeName>
    <alternativeName>
        <fullName evidence="9">Chaperonin-60</fullName>
        <shortName evidence="9">Cpn60</shortName>
    </alternativeName>
</protein>
<feature type="binding site" evidence="9">
    <location>
        <position position="413"/>
    </location>
    <ligand>
        <name>ATP</name>
        <dbReference type="ChEBI" id="CHEBI:30616"/>
    </ligand>
</feature>
<dbReference type="InterPro" id="IPR027410">
    <property type="entry name" value="TCP-1-like_intermed_sf"/>
</dbReference>
<sequence>MAKTIAFDEEARRGLEKGMNTLADAVKVTLGPKGRNVVLEKKWGAPTITNDGVSIAKEIELEDPYEKIGAELVKEVAKKTDDVAGDGTTTATVLAQAMVREGLRNVAAGANPMALKRGIETAVAAVSEELLSQAKEVETKEQIAQSASISAADNEIGEMIAEAMDKVGNEGVITVEESNTFGLELELTEGMRFDKGYISMYFVTDTERMETVLEDPYILVVNSKIGQIKDLLPVLEKVMQSGKPLVIIAEDVEGEALSTLVVNKIRGNFKSVAVKAPGFGDRRKAMLADIAILTGGQVVSEEVGLKLETTELDMLGQARKVVVTKDETTIVEGAGDADQIAGRVSQIRAEIENSDSDYDREKLQERLAKLAGGVAVIKAGAATEVELKERKHRIEDAVRNAKAAVEEGIVAGGGVALIQAVKALDALSLQGDEATGANLVRIAIEAPLKQIAINGGLEGGVVAEKVKNLTPGHGLNAATGEYGDMLAFGVADPVKVTRSALQNAASIAALFLTTEAVIADKPEKAPAMPAGDGGMGGMGGMDF</sequence>
<comment type="subunit">
    <text evidence="9 11">Forms a cylinder of 14 subunits composed of two heptameric rings stacked back-to-back. Interacts with the co-chaperonin GroES.</text>
</comment>
<dbReference type="GO" id="GO:0042603">
    <property type="term" value="C:capsule"/>
    <property type="evidence" value="ECO:0007669"/>
    <property type="project" value="UniProtKB-SubCell"/>
</dbReference>
<proteinExistence type="inferred from homology"/>
<dbReference type="HAMAP" id="MF_00600">
    <property type="entry name" value="CH60"/>
    <property type="match status" value="1"/>
</dbReference>
<keyword evidence="7 9" id="KW-0413">Isomerase</keyword>
<dbReference type="SUPFAM" id="SSF48592">
    <property type="entry name" value="GroEL equatorial domain-like"/>
    <property type="match status" value="1"/>
</dbReference>
<dbReference type="CDD" id="cd03344">
    <property type="entry name" value="GroEL"/>
    <property type="match status" value="1"/>
</dbReference>
<evidence type="ECO:0000256" key="10">
    <source>
        <dbReference type="RuleBase" id="RU000418"/>
    </source>
</evidence>
<dbReference type="InterPro" id="IPR027413">
    <property type="entry name" value="GROEL-like_equatorial_sf"/>
</dbReference>
<comment type="function">
    <text evidence="9 11">Together with its co-chaperonin GroES, plays an essential role in assisting protein folding. The GroEL-GroES system forms a nano-cage that allows encapsulation of the non-native substrate proteins and provides a physical environment optimized to promote and accelerate protein folding.</text>
</comment>
<dbReference type="Proteomes" id="UP000319516">
    <property type="component" value="Unassembled WGS sequence"/>
</dbReference>
<dbReference type="NCBIfam" id="NF009489">
    <property type="entry name" value="PRK12851.1"/>
    <property type="match status" value="1"/>
</dbReference>
<comment type="caution">
    <text evidence="9">Lacks conserved residue(s) required for the propagation of feature annotation.</text>
</comment>
<dbReference type="InterPro" id="IPR027409">
    <property type="entry name" value="GroEL-like_apical_dom_sf"/>
</dbReference>
<keyword evidence="9" id="KW-0963">Cytoplasm</keyword>
<dbReference type="PROSITE" id="PS00296">
    <property type="entry name" value="CHAPERONINS_CPN60"/>
    <property type="match status" value="1"/>
</dbReference>
<feature type="binding site" evidence="9">
    <location>
        <begin position="476"/>
        <end position="478"/>
    </location>
    <ligand>
        <name>ATP</name>
        <dbReference type="ChEBI" id="CHEBI:30616"/>
    </ligand>
</feature>
<dbReference type="GO" id="GO:0051082">
    <property type="term" value="F:unfolded protein binding"/>
    <property type="evidence" value="ECO:0007669"/>
    <property type="project" value="UniProtKB-UniRule"/>
</dbReference>
<dbReference type="NCBIfam" id="NF009488">
    <property type="entry name" value="PRK12850.1"/>
    <property type="match status" value="1"/>
</dbReference>
<dbReference type="GO" id="GO:0042026">
    <property type="term" value="P:protein refolding"/>
    <property type="evidence" value="ECO:0007669"/>
    <property type="project" value="UniProtKB-UniRule"/>
</dbReference>
<gene>
    <name evidence="9" type="primary">groEL</name>
    <name evidence="9" type="synonym">groL</name>
    <name evidence="12" type="ORF">FB467_0972</name>
</gene>
<dbReference type="PANTHER" id="PTHR45633">
    <property type="entry name" value="60 KDA HEAT SHOCK PROTEIN, MITOCHONDRIAL"/>
    <property type="match status" value="1"/>
</dbReference>
<dbReference type="InterPro" id="IPR018370">
    <property type="entry name" value="Chaperonin_Cpn60_CS"/>
</dbReference>
<dbReference type="NCBIfam" id="NF009487">
    <property type="entry name" value="PRK12849.1"/>
    <property type="match status" value="1"/>
</dbReference>
<evidence type="ECO:0000256" key="11">
    <source>
        <dbReference type="RuleBase" id="RU000419"/>
    </source>
</evidence>
<comment type="subcellular location">
    <subcellularLocation>
        <location evidence="2">Cell surface</location>
    </subcellularLocation>
    <subcellularLocation>
        <location evidence="9">Cytoplasm</location>
    </subcellularLocation>
    <subcellularLocation>
        <location evidence="8">Secreted</location>
        <location evidence="8">Capsule</location>
    </subcellularLocation>
    <subcellularLocation>
        <location evidence="1">Secreted</location>
        <location evidence="1">Cell wall</location>
    </subcellularLocation>
</comment>
<feature type="binding site" evidence="9">
    <location>
        <begin position="29"/>
        <end position="32"/>
    </location>
    <ligand>
        <name>ATP</name>
        <dbReference type="ChEBI" id="CHEBI:30616"/>
    </ligand>
</feature>
<keyword evidence="5 9" id="KW-0067">ATP-binding</keyword>
<dbReference type="SUPFAM" id="SSF54849">
    <property type="entry name" value="GroEL-intermediate domain like"/>
    <property type="match status" value="1"/>
</dbReference>
<evidence type="ECO:0000256" key="6">
    <source>
        <dbReference type="ARBA" id="ARBA00023186"/>
    </source>
</evidence>
<keyword evidence="13" id="KW-1185">Reference proteome</keyword>
<evidence type="ECO:0000256" key="1">
    <source>
        <dbReference type="ARBA" id="ARBA00004191"/>
    </source>
</evidence>
<dbReference type="GO" id="GO:0005737">
    <property type="term" value="C:cytoplasm"/>
    <property type="evidence" value="ECO:0007669"/>
    <property type="project" value="UniProtKB-SubCell"/>
</dbReference>
<dbReference type="EC" id="5.6.1.7" evidence="9"/>
<dbReference type="GO" id="GO:0140662">
    <property type="term" value="F:ATP-dependent protein folding chaperone"/>
    <property type="evidence" value="ECO:0007669"/>
    <property type="project" value="InterPro"/>
</dbReference>
<accession>A0A542YP51</accession>
<dbReference type="SUPFAM" id="SSF52029">
    <property type="entry name" value="GroEL apical domain-like"/>
    <property type="match status" value="1"/>
</dbReference>
<reference evidence="12 13" key="1">
    <citation type="submission" date="2019-06" db="EMBL/GenBank/DDBJ databases">
        <title>Sequencing the genomes of 1000 actinobacteria strains.</title>
        <authorList>
            <person name="Klenk H.-P."/>
        </authorList>
    </citation>
    <scope>NUCLEOTIDE SEQUENCE [LARGE SCALE GENOMIC DNA]</scope>
    <source>
        <strain evidence="12 13">DSM 12335</strain>
    </source>
</reference>
<dbReference type="InterPro" id="IPR001844">
    <property type="entry name" value="Cpn60/GroEL"/>
</dbReference>
<comment type="similarity">
    <text evidence="3 9 10">Belongs to the chaperonin (HSP60) family.</text>
</comment>
<keyword evidence="4 9" id="KW-0547">Nucleotide-binding</keyword>
<dbReference type="Gene3D" id="3.30.260.10">
    <property type="entry name" value="TCP-1-like chaperonin intermediate domain"/>
    <property type="match status" value="1"/>
</dbReference>
<dbReference type="RefSeq" id="WP_141784084.1">
    <property type="nucleotide sequence ID" value="NZ_BAAAIK010000004.1"/>
</dbReference>
<organism evidence="12 13">
    <name type="scientific">Ornithinicoccus hortensis</name>
    <dbReference type="NCBI Taxonomy" id="82346"/>
    <lineage>
        <taxon>Bacteria</taxon>
        <taxon>Bacillati</taxon>
        <taxon>Actinomycetota</taxon>
        <taxon>Actinomycetes</taxon>
        <taxon>Micrococcales</taxon>
        <taxon>Intrasporangiaceae</taxon>
        <taxon>Ornithinicoccus</taxon>
    </lineage>
</organism>
<keyword evidence="6 9" id="KW-0143">Chaperone</keyword>